<organism evidence="1 2">
    <name type="scientific">Xanthomonas boreopolis</name>
    <dbReference type="NCBI Taxonomy" id="86183"/>
    <lineage>
        <taxon>Bacteria</taxon>
        <taxon>Pseudomonadati</taxon>
        <taxon>Pseudomonadota</taxon>
        <taxon>Gammaproteobacteria</taxon>
        <taxon>Lysobacterales</taxon>
        <taxon>Lysobacteraceae</taxon>
        <taxon>Xanthomonas</taxon>
    </lineage>
</organism>
<keyword evidence="2" id="KW-1185">Reference proteome</keyword>
<evidence type="ECO:0000313" key="1">
    <source>
        <dbReference type="EMBL" id="GHH51402.1"/>
    </source>
</evidence>
<reference evidence="1" key="2">
    <citation type="submission" date="2020-09" db="EMBL/GenBank/DDBJ databases">
        <authorList>
            <person name="Sun Q."/>
            <person name="Ohkuma M."/>
        </authorList>
    </citation>
    <scope>NUCLEOTIDE SEQUENCE</scope>
    <source>
        <strain evidence="1">JCM 13306</strain>
    </source>
</reference>
<reference evidence="1" key="1">
    <citation type="journal article" date="2014" name="Int. J. Syst. Evol. Microbiol.">
        <title>Complete genome sequence of Corynebacterium casei LMG S-19264T (=DSM 44701T), isolated from a smear-ripened cheese.</title>
        <authorList>
            <consortium name="US DOE Joint Genome Institute (JGI-PGF)"/>
            <person name="Walter F."/>
            <person name="Albersmeier A."/>
            <person name="Kalinowski J."/>
            <person name="Ruckert C."/>
        </authorList>
    </citation>
    <scope>NUCLEOTIDE SEQUENCE</scope>
    <source>
        <strain evidence="1">JCM 13306</strain>
    </source>
</reference>
<sequence length="223" mass="25046">MVFDDGGSTFEDIGLNGCVFDNCGLSLAKSPEGMTRVKGVVATKCKVVNSEIGPCVFEDVVIDELATNPILLIWSSFFRRVRLSGKIGKIGINVPPEAFFTDSKVLHDFSVAREAFYRETDWALDISDAKFVDFRCEGIPLDLIRRDPETQVVIRKSMLPRLEVFERGFRKDFRELYFSLVDFLESPRQEELLVVPLGAPKARRDAWASGIGELRSRGFLAEG</sequence>
<accession>A0A919F6S9</accession>
<name>A0A919F6S9_9XANT</name>
<dbReference type="AlphaFoldDB" id="A0A919F6S9"/>
<proteinExistence type="predicted"/>
<dbReference type="EMBL" id="BNBA01000008">
    <property type="protein sequence ID" value="GHH51402.1"/>
    <property type="molecule type" value="Genomic_DNA"/>
</dbReference>
<protein>
    <submittedName>
        <fullName evidence="1">Uncharacterized protein</fullName>
    </submittedName>
</protein>
<evidence type="ECO:0000313" key="2">
    <source>
        <dbReference type="Proteomes" id="UP000623958"/>
    </source>
</evidence>
<dbReference type="Proteomes" id="UP000623958">
    <property type="component" value="Unassembled WGS sequence"/>
</dbReference>
<gene>
    <name evidence="1" type="ORF">GCM10009090_13620</name>
</gene>
<comment type="caution">
    <text evidence="1">The sequence shown here is derived from an EMBL/GenBank/DDBJ whole genome shotgun (WGS) entry which is preliminary data.</text>
</comment>